<reference evidence="1 2" key="1">
    <citation type="journal article" date="2023" name="Nucleic Acids Res.">
        <title>The hologenome of Daphnia magna reveals possible DNA methylation and microbiome-mediated evolution of the host genome.</title>
        <authorList>
            <person name="Chaturvedi A."/>
            <person name="Li X."/>
            <person name="Dhandapani V."/>
            <person name="Marshall H."/>
            <person name="Kissane S."/>
            <person name="Cuenca-Cambronero M."/>
            <person name="Asole G."/>
            <person name="Calvet F."/>
            <person name="Ruiz-Romero M."/>
            <person name="Marangio P."/>
            <person name="Guigo R."/>
            <person name="Rago D."/>
            <person name="Mirbahai L."/>
            <person name="Eastwood N."/>
            <person name="Colbourne J.K."/>
            <person name="Zhou J."/>
            <person name="Mallon E."/>
            <person name="Orsini L."/>
        </authorList>
    </citation>
    <scope>NUCLEOTIDE SEQUENCE [LARGE SCALE GENOMIC DNA]</scope>
    <source>
        <strain evidence="1">LRV0_1</strain>
    </source>
</reference>
<proteinExistence type="predicted"/>
<name>A0ABR0A498_9CRUS</name>
<gene>
    <name evidence="1" type="ORF">OUZ56_001959</name>
</gene>
<sequence length="74" mass="7977">MNYEVPESGTEVAMVAADRTLVSRQTEWHSLPAEGSAYRTRKQEAVATSVGASYAAPCGWIATAFDDDLLHSSD</sequence>
<evidence type="ECO:0000313" key="2">
    <source>
        <dbReference type="Proteomes" id="UP001234178"/>
    </source>
</evidence>
<dbReference type="Proteomes" id="UP001234178">
    <property type="component" value="Unassembled WGS sequence"/>
</dbReference>
<accession>A0ABR0A498</accession>
<comment type="caution">
    <text evidence="1">The sequence shown here is derived from an EMBL/GenBank/DDBJ whole genome shotgun (WGS) entry which is preliminary data.</text>
</comment>
<dbReference type="EMBL" id="JAOYFB010000036">
    <property type="protein sequence ID" value="KAK4019961.1"/>
    <property type="molecule type" value="Genomic_DNA"/>
</dbReference>
<keyword evidence="2" id="KW-1185">Reference proteome</keyword>
<evidence type="ECO:0000313" key="1">
    <source>
        <dbReference type="EMBL" id="KAK4019961.1"/>
    </source>
</evidence>
<organism evidence="1 2">
    <name type="scientific">Daphnia magna</name>
    <dbReference type="NCBI Taxonomy" id="35525"/>
    <lineage>
        <taxon>Eukaryota</taxon>
        <taxon>Metazoa</taxon>
        <taxon>Ecdysozoa</taxon>
        <taxon>Arthropoda</taxon>
        <taxon>Crustacea</taxon>
        <taxon>Branchiopoda</taxon>
        <taxon>Diplostraca</taxon>
        <taxon>Cladocera</taxon>
        <taxon>Anomopoda</taxon>
        <taxon>Daphniidae</taxon>
        <taxon>Daphnia</taxon>
    </lineage>
</organism>
<protein>
    <submittedName>
        <fullName evidence="1">Uncharacterized protein</fullName>
    </submittedName>
</protein>